<gene>
    <name evidence="1" type="ORF">BECKTC1821E_GA0114239_11306</name>
    <name evidence="2" type="ORF">BECKTC1821F_GA0114240_11772</name>
</gene>
<dbReference type="EMBL" id="CAADFW010000177">
    <property type="protein sequence ID" value="VFK65294.1"/>
    <property type="molecule type" value="Genomic_DNA"/>
</dbReference>
<name>A0A451AH22_9GAMM</name>
<sequence length="38" mass="4023">MRGYAGRVGEVVVISDIDVKENIAGVDADEVLASLFLT</sequence>
<protein>
    <submittedName>
        <fullName evidence="2">Uncharacterized protein</fullName>
    </submittedName>
</protein>
<reference evidence="2" key="1">
    <citation type="submission" date="2019-02" db="EMBL/GenBank/DDBJ databases">
        <authorList>
            <person name="Gruber-Vodicka R. H."/>
            <person name="Seah K. B. B."/>
        </authorList>
    </citation>
    <scope>NUCLEOTIDE SEQUENCE</scope>
    <source>
        <strain evidence="1">BECK_BZ125</strain>
        <strain evidence="2">BECK_BZ126</strain>
    </source>
</reference>
<evidence type="ECO:0000313" key="2">
    <source>
        <dbReference type="EMBL" id="VFK65294.1"/>
    </source>
</evidence>
<accession>A0A451AH22</accession>
<organism evidence="2">
    <name type="scientific">Candidatus Kentrum sp. TC</name>
    <dbReference type="NCBI Taxonomy" id="2126339"/>
    <lineage>
        <taxon>Bacteria</taxon>
        <taxon>Pseudomonadati</taxon>
        <taxon>Pseudomonadota</taxon>
        <taxon>Gammaproteobacteria</taxon>
        <taxon>Candidatus Kentrum</taxon>
    </lineage>
</organism>
<evidence type="ECO:0000313" key="1">
    <source>
        <dbReference type="EMBL" id="VFK48750.1"/>
    </source>
</evidence>
<proteinExistence type="predicted"/>
<dbReference type="EMBL" id="CAADFT010000130">
    <property type="protein sequence ID" value="VFK48750.1"/>
    <property type="molecule type" value="Genomic_DNA"/>
</dbReference>
<dbReference type="AlphaFoldDB" id="A0A451AH22"/>